<sequence>MSVEEHTTVSEASNGLKKSLGVPSLNSALDIPHHGVEYTPSLRSSQSSSYRSRRTSARIMSATLRKTLRNLRRNEHKTLVKRLKKKKALYYSRQRFCECITMTSFIISFTIFSFYMVLSYGFYFGIPRPFELTENLTTRIVVNKNENVNFKCQTDHPWEYCRWTHHNSFCDFERTSKTKIDQRSCDFPQNKASFWGNYSNNECGLQLHQADISDRGIWLCEMEKYYLGFSRKYGELKTFGIMLVVLGDEKESVSTSPSTLKTTLPISPVTYFSNDTEAENENMDDEKEYQRNFFFLKVFILGGMCFVLGSLALLFWFYFMFLWRSWESQGGGKILRNSFNDPSFEEYSDSSIPHIITADKPSYTNTESDPIPSELSRNIYESRRKSVSFAVAALIDKNTLNLEKKTVRLLHSNIPTTTSCSSQLCIPSIIATAPCENWEQIVFDDFNDQSPDKDEFKETVL</sequence>
<dbReference type="EMBL" id="HG994593">
    <property type="protein sequence ID" value="CAF2852004.1"/>
    <property type="molecule type" value="Genomic_DNA"/>
</dbReference>
<dbReference type="PROSITE" id="PS50835">
    <property type="entry name" value="IG_LIKE"/>
    <property type="match status" value="1"/>
</dbReference>
<reference evidence="1" key="1">
    <citation type="submission" date="2021-02" db="EMBL/GenBank/DDBJ databases">
        <authorList>
            <person name="Bekaert M."/>
        </authorList>
    </citation>
    <scope>NUCLEOTIDE SEQUENCE</scope>
    <source>
        <strain evidence="1">IoA-00</strain>
    </source>
</reference>
<evidence type="ECO:0000313" key="1">
    <source>
        <dbReference type="EMBL" id="CAF2852004.1"/>
    </source>
</evidence>
<gene>
    <name evidence="1" type="ORF">LSAA_4928</name>
</gene>
<dbReference type="InterPro" id="IPR036179">
    <property type="entry name" value="Ig-like_dom_sf"/>
</dbReference>
<proteinExistence type="predicted"/>
<accession>A0A7R8CL20</accession>
<dbReference type="InterPro" id="IPR007110">
    <property type="entry name" value="Ig-like_dom"/>
</dbReference>
<dbReference type="Gene3D" id="2.60.40.10">
    <property type="entry name" value="Immunoglobulins"/>
    <property type="match status" value="1"/>
</dbReference>
<keyword evidence="2" id="KW-1185">Reference proteome</keyword>
<dbReference type="Proteomes" id="UP000675881">
    <property type="component" value="Chromosome 14"/>
</dbReference>
<evidence type="ECO:0000313" key="2">
    <source>
        <dbReference type="Proteomes" id="UP000675881"/>
    </source>
</evidence>
<name>A0A7R8CL20_LEPSM</name>
<dbReference type="AlphaFoldDB" id="A0A7R8CL20"/>
<dbReference type="OrthoDB" id="8112534at2759"/>
<organism evidence="1 2">
    <name type="scientific">Lepeophtheirus salmonis</name>
    <name type="common">Salmon louse</name>
    <name type="synonym">Caligus salmonis</name>
    <dbReference type="NCBI Taxonomy" id="72036"/>
    <lineage>
        <taxon>Eukaryota</taxon>
        <taxon>Metazoa</taxon>
        <taxon>Ecdysozoa</taxon>
        <taxon>Arthropoda</taxon>
        <taxon>Crustacea</taxon>
        <taxon>Multicrustacea</taxon>
        <taxon>Hexanauplia</taxon>
        <taxon>Copepoda</taxon>
        <taxon>Siphonostomatoida</taxon>
        <taxon>Caligidae</taxon>
        <taxon>Lepeophtheirus</taxon>
    </lineage>
</organism>
<dbReference type="InterPro" id="IPR013783">
    <property type="entry name" value="Ig-like_fold"/>
</dbReference>
<dbReference type="SUPFAM" id="SSF48726">
    <property type="entry name" value="Immunoglobulin"/>
    <property type="match status" value="1"/>
</dbReference>
<protein>
    <submittedName>
        <fullName evidence="1">(salmon louse) hypothetical protein</fullName>
    </submittedName>
</protein>